<proteinExistence type="predicted"/>
<evidence type="ECO:0000313" key="1">
    <source>
        <dbReference type="EMBL" id="RAP03217.1"/>
    </source>
</evidence>
<sequence length="134" mass="16081">MTIDKNIQNILQKEENKMLNYLEWYNTLPGDFSGKIRIDRHYAKSIKNELLNSTDAYPTKLVYMLDINPLEYNKKYPGAVMYETYKMKAYSILYMNQDKKKGWYDEDMGFAIGLELIFKEFVDKNIQWSKLIKY</sequence>
<dbReference type="EMBL" id="NGJK01000032">
    <property type="protein sequence ID" value="RAP03217.1"/>
    <property type="molecule type" value="Genomic_DNA"/>
</dbReference>
<name>A0A328Q4H0_9EURY</name>
<evidence type="ECO:0000313" key="2">
    <source>
        <dbReference type="Proteomes" id="UP000248557"/>
    </source>
</evidence>
<gene>
    <name evidence="1" type="ORF">CA615_03320</name>
</gene>
<comment type="caution">
    <text evidence="1">The sequence shown here is derived from an EMBL/GenBank/DDBJ whole genome shotgun (WGS) entry which is preliminary data.</text>
</comment>
<reference evidence="1 2" key="1">
    <citation type="submission" date="2017-05" db="EMBL/GenBank/DDBJ databases">
        <title>Host range expansion of the Methanosphaera genus to humans and monogastric animals involves recent and extensive reduction in genome content.</title>
        <authorList>
            <person name="Hoedt E.C."/>
            <person name="Volmer J.G."/>
            <person name="Parks D.H."/>
            <person name="Rosewarne C.P."/>
            <person name="Denman S.E."/>
            <person name="Mcsweeney C.S."/>
            <person name="O Cuiv P."/>
            <person name="Hugenholtz P."/>
            <person name="Tyson G.W."/>
            <person name="Morrison M."/>
        </authorList>
    </citation>
    <scope>NUCLEOTIDE SEQUENCE [LARGE SCALE GENOMIC DNA]</scope>
    <source>
        <strain evidence="1 2">PA5</strain>
    </source>
</reference>
<dbReference type="RefSeq" id="WP_112149456.1">
    <property type="nucleotide sequence ID" value="NZ_JAXJAF010000226.1"/>
</dbReference>
<organism evidence="1 2">
    <name type="scientific">Methanosphaera stadtmanae</name>
    <dbReference type="NCBI Taxonomy" id="2317"/>
    <lineage>
        <taxon>Archaea</taxon>
        <taxon>Methanobacteriati</taxon>
        <taxon>Methanobacteriota</taxon>
        <taxon>Methanomada group</taxon>
        <taxon>Methanobacteria</taxon>
        <taxon>Methanobacteriales</taxon>
        <taxon>Methanobacteriaceae</taxon>
        <taxon>Methanosphaera</taxon>
    </lineage>
</organism>
<dbReference type="AlphaFoldDB" id="A0A328Q4H0"/>
<accession>A0A328Q4H0</accession>
<protein>
    <submittedName>
        <fullName evidence="1">Uncharacterized protein</fullName>
    </submittedName>
</protein>
<dbReference type="Proteomes" id="UP000248557">
    <property type="component" value="Unassembled WGS sequence"/>
</dbReference>